<dbReference type="GO" id="GO:0006621">
    <property type="term" value="P:protein retention in ER lumen"/>
    <property type="evidence" value="ECO:0007669"/>
    <property type="project" value="TreeGrafter"/>
</dbReference>
<accession>A0AAV0VXX6</accession>
<evidence type="ECO:0000313" key="6">
    <source>
        <dbReference type="Proteomes" id="UP001160148"/>
    </source>
</evidence>
<dbReference type="GO" id="GO:0005102">
    <property type="term" value="F:signaling receptor binding"/>
    <property type="evidence" value="ECO:0007669"/>
    <property type="project" value="TreeGrafter"/>
</dbReference>
<dbReference type="SUPFAM" id="SSF48403">
    <property type="entry name" value="Ankyrin repeat"/>
    <property type="match status" value="1"/>
</dbReference>
<dbReference type="SMART" id="SM00248">
    <property type="entry name" value="ANK"/>
    <property type="match status" value="1"/>
</dbReference>
<evidence type="ECO:0000256" key="4">
    <source>
        <dbReference type="PROSITE-ProRule" id="PRU00023"/>
    </source>
</evidence>
<dbReference type="PANTHER" id="PTHR12447">
    <property type="entry name" value="ANKYRIN REPEAT DOMAIN-CONTAINING PROTEIN 13"/>
    <property type="match status" value="1"/>
</dbReference>
<name>A0AAV0VXX6_9HEMI</name>
<reference evidence="5 6" key="1">
    <citation type="submission" date="2023-01" db="EMBL/GenBank/DDBJ databases">
        <authorList>
            <person name="Whitehead M."/>
        </authorList>
    </citation>
    <scope>NUCLEOTIDE SEQUENCE [LARGE SCALE GENOMIC DNA]</scope>
</reference>
<dbReference type="PROSITE" id="PS50088">
    <property type="entry name" value="ANK_REPEAT"/>
    <property type="match status" value="1"/>
</dbReference>
<evidence type="ECO:0000256" key="3">
    <source>
        <dbReference type="ARBA" id="ARBA00037107"/>
    </source>
</evidence>
<dbReference type="InterPro" id="IPR002110">
    <property type="entry name" value="Ankyrin_rpt"/>
</dbReference>
<comment type="function">
    <text evidence="3">Acts as a molecular chaperone for G protein-coupled receptors, regulating their biogenesis and exit from the ER.</text>
</comment>
<evidence type="ECO:0000256" key="1">
    <source>
        <dbReference type="ARBA" id="ARBA00004586"/>
    </source>
</evidence>
<dbReference type="Pfam" id="PF12796">
    <property type="entry name" value="Ank_2"/>
    <property type="match status" value="1"/>
</dbReference>
<dbReference type="EMBL" id="CARXXK010000001">
    <property type="protein sequence ID" value="CAI6349223.1"/>
    <property type="molecule type" value="Genomic_DNA"/>
</dbReference>
<comment type="subcellular location">
    <subcellularLocation>
        <location evidence="1">Endoplasmic reticulum membrane</location>
    </subcellularLocation>
</comment>
<dbReference type="PANTHER" id="PTHR12447:SF25">
    <property type="entry name" value="ANKYRIN REPEAT DOMAIN-CONTAINING PROTEIN 13C"/>
    <property type="match status" value="1"/>
</dbReference>
<dbReference type="Proteomes" id="UP001160148">
    <property type="component" value="Unassembled WGS sequence"/>
</dbReference>
<dbReference type="AlphaFoldDB" id="A0AAV0VXX6"/>
<dbReference type="GO" id="GO:0005789">
    <property type="term" value="C:endoplasmic reticulum membrane"/>
    <property type="evidence" value="ECO:0007669"/>
    <property type="project" value="UniProtKB-SubCell"/>
</dbReference>
<keyword evidence="2" id="KW-0143">Chaperone</keyword>
<proteinExistence type="predicted"/>
<dbReference type="InterPro" id="IPR021832">
    <property type="entry name" value="ANKRD13"/>
</dbReference>
<gene>
    <name evidence="5" type="ORF">MEUPH1_LOCUS5811</name>
</gene>
<sequence>MAEEQHLSYPLHECVFEGDVQKFSRMMRTEDLSRKDKHGNTALHLAIMLGRKDIVQLLLAHNAPVKVKNINGWTPLSEAISYGDRLTSKLIYCLN</sequence>
<dbReference type="InterPro" id="IPR036770">
    <property type="entry name" value="Ankyrin_rpt-contain_sf"/>
</dbReference>
<comment type="caution">
    <text evidence="5">The sequence shown here is derived from an EMBL/GenBank/DDBJ whole genome shotgun (WGS) entry which is preliminary data.</text>
</comment>
<evidence type="ECO:0000313" key="5">
    <source>
        <dbReference type="EMBL" id="CAI6349223.1"/>
    </source>
</evidence>
<keyword evidence="4" id="KW-0040">ANK repeat</keyword>
<dbReference type="PROSITE" id="PS50297">
    <property type="entry name" value="ANK_REP_REGION"/>
    <property type="match status" value="1"/>
</dbReference>
<keyword evidence="6" id="KW-1185">Reference proteome</keyword>
<organism evidence="5 6">
    <name type="scientific">Macrosiphum euphorbiae</name>
    <name type="common">potato aphid</name>
    <dbReference type="NCBI Taxonomy" id="13131"/>
    <lineage>
        <taxon>Eukaryota</taxon>
        <taxon>Metazoa</taxon>
        <taxon>Ecdysozoa</taxon>
        <taxon>Arthropoda</taxon>
        <taxon>Hexapoda</taxon>
        <taxon>Insecta</taxon>
        <taxon>Pterygota</taxon>
        <taxon>Neoptera</taxon>
        <taxon>Paraneoptera</taxon>
        <taxon>Hemiptera</taxon>
        <taxon>Sternorrhyncha</taxon>
        <taxon>Aphidomorpha</taxon>
        <taxon>Aphidoidea</taxon>
        <taxon>Aphididae</taxon>
        <taxon>Macrosiphini</taxon>
        <taxon>Macrosiphum</taxon>
    </lineage>
</organism>
<protein>
    <submittedName>
        <fullName evidence="5">Uncharacterized protein</fullName>
    </submittedName>
</protein>
<dbReference type="Gene3D" id="1.25.40.20">
    <property type="entry name" value="Ankyrin repeat-containing domain"/>
    <property type="match status" value="1"/>
</dbReference>
<evidence type="ECO:0000256" key="2">
    <source>
        <dbReference type="ARBA" id="ARBA00023186"/>
    </source>
</evidence>
<feature type="repeat" description="ANK" evidence="4">
    <location>
        <begin position="38"/>
        <end position="70"/>
    </location>
</feature>